<dbReference type="EMBL" id="SATR01000001">
    <property type="protein sequence ID" value="TFH93411.1"/>
    <property type="molecule type" value="Genomic_DNA"/>
</dbReference>
<proteinExistence type="predicted"/>
<comment type="caution">
    <text evidence="2">The sequence shown here is derived from an EMBL/GenBank/DDBJ whole genome shotgun (WGS) entry which is preliminary data.</text>
</comment>
<dbReference type="Pfam" id="PF13503">
    <property type="entry name" value="DUF4123"/>
    <property type="match status" value="1"/>
</dbReference>
<organism evidence="2 3">
    <name type="scientific">Vibrio ouci</name>
    <dbReference type="NCBI Taxonomy" id="2499078"/>
    <lineage>
        <taxon>Bacteria</taxon>
        <taxon>Pseudomonadati</taxon>
        <taxon>Pseudomonadota</taxon>
        <taxon>Gammaproteobacteria</taxon>
        <taxon>Vibrionales</taxon>
        <taxon>Vibrionaceae</taxon>
        <taxon>Vibrio</taxon>
    </lineage>
</organism>
<dbReference type="InterPro" id="IPR025391">
    <property type="entry name" value="DUF4123"/>
</dbReference>
<dbReference type="OrthoDB" id="6353266at2"/>
<keyword evidence="3" id="KW-1185">Reference proteome</keyword>
<feature type="domain" description="DUF4123" evidence="1">
    <location>
        <begin position="23"/>
        <end position="139"/>
    </location>
</feature>
<protein>
    <submittedName>
        <fullName evidence="2">DUF4123 domain-containing protein</fullName>
    </submittedName>
</protein>
<evidence type="ECO:0000313" key="3">
    <source>
        <dbReference type="Proteomes" id="UP000297753"/>
    </source>
</evidence>
<evidence type="ECO:0000313" key="2">
    <source>
        <dbReference type="EMBL" id="TFH93411.1"/>
    </source>
</evidence>
<dbReference type="AlphaFoldDB" id="A0A4Y8WMC5"/>
<gene>
    <name evidence="2" type="ORF">ELS82_00190</name>
</gene>
<accession>A0A4Y8WMC5</accession>
<name>A0A4Y8WMC5_9VIBR</name>
<reference evidence="2 3" key="1">
    <citation type="submission" date="2019-01" db="EMBL/GenBank/DDBJ databases">
        <title>Vibrio BEI176 sp. nov, a marine bacterium isolated from China: eastern marignal seas.</title>
        <authorList>
            <person name="Li B."/>
        </authorList>
    </citation>
    <scope>NUCLEOTIDE SEQUENCE [LARGE SCALE GENOMIC DNA]</scope>
    <source>
        <strain evidence="2 3">BEI176</strain>
    </source>
</reference>
<dbReference type="RefSeq" id="WP_134833672.1">
    <property type="nucleotide sequence ID" value="NZ_SATR01000001.1"/>
</dbReference>
<dbReference type="Proteomes" id="UP000297753">
    <property type="component" value="Unassembled WGS sequence"/>
</dbReference>
<evidence type="ECO:0000259" key="1">
    <source>
        <dbReference type="Pfam" id="PF13503"/>
    </source>
</evidence>
<sequence>MDNLNESFLEAGFSFELEKDEQLYLVVDGAQIEGLASKLYALDGPLHIEPIYMKAPYDQLIEVSPYIVQASKSVRDWFFELNNSLAGYFISSSKALDVICENYRKLIIAESPYGSQIYIKMANSECAWVFYATQTPQFWNEVSKVWIPTRKGWKSAKSPDLEFHREQLKVSDEQWALLGRVSWDTTIEKLSQHVLKWFPALLDNQTDSTSWVNQHALTAYKKGFTSERDLLMYMNIIGFLGEDKFRDPEVYPDIYQLIEMPSQQTPSQRIEAASELALAYSNQKTTQEKQV</sequence>